<dbReference type="AlphaFoldDB" id="A0A0J8B0D5"/>
<evidence type="ECO:0000313" key="19">
    <source>
        <dbReference type="EMBL" id="KMS93368.1"/>
    </source>
</evidence>
<protein>
    <recommendedName>
        <fullName evidence="7">Phosphatidate cytidylyltransferase, mitochondrial</fullName>
        <ecNumber evidence="6">2.7.7.41</ecNumber>
    </recommendedName>
    <alternativeName>
        <fullName evidence="18">CDP-diacylglycerol synthase</fullName>
    </alternativeName>
</protein>
<keyword evidence="12" id="KW-0460">Magnesium</keyword>
<dbReference type="GO" id="GO:0004605">
    <property type="term" value="F:phosphatidate cytidylyltransferase activity"/>
    <property type="evidence" value="ECO:0007669"/>
    <property type="project" value="UniProtKB-EC"/>
</dbReference>
<evidence type="ECO:0000256" key="14">
    <source>
        <dbReference type="ARBA" id="ARBA00023128"/>
    </source>
</evidence>
<keyword evidence="8" id="KW-0444">Lipid biosynthesis</keyword>
<keyword evidence="14" id="KW-0496">Mitochondrion</keyword>
<reference evidence="19 20" key="1">
    <citation type="journal article" date="2014" name="Nature">
        <title>The genome of the recently domesticated crop plant sugar beet (Beta vulgaris).</title>
        <authorList>
            <person name="Dohm J.C."/>
            <person name="Minoche A.E."/>
            <person name="Holtgrawe D."/>
            <person name="Capella-Gutierrez S."/>
            <person name="Zakrzewski F."/>
            <person name="Tafer H."/>
            <person name="Rupp O."/>
            <person name="Sorensen T.R."/>
            <person name="Stracke R."/>
            <person name="Reinhardt R."/>
            <person name="Goesmann A."/>
            <person name="Kraft T."/>
            <person name="Schulz B."/>
            <person name="Stadler P.F."/>
            <person name="Schmidt T."/>
            <person name="Gabaldon T."/>
            <person name="Lehrach H."/>
            <person name="Weisshaar B."/>
            <person name="Himmelbauer H."/>
        </authorList>
    </citation>
    <scope>NUCLEOTIDE SEQUENCE [LARGE SCALE GENOMIC DNA]</scope>
    <source>
        <tissue evidence="19">Taproot</tissue>
    </source>
</reference>
<keyword evidence="16" id="KW-0594">Phospholipid biosynthesis</keyword>
<evidence type="ECO:0000256" key="4">
    <source>
        <dbReference type="ARBA" id="ARBA00005189"/>
    </source>
</evidence>
<keyword evidence="13" id="KW-0443">Lipid metabolism</keyword>
<comment type="subcellular location">
    <subcellularLocation>
        <location evidence="2">Mitochondrion inner membrane</location>
        <topology evidence="2">Peripheral membrane protein</topology>
        <orientation evidence="2">Matrix side</orientation>
    </subcellularLocation>
</comment>
<evidence type="ECO:0000256" key="2">
    <source>
        <dbReference type="ARBA" id="ARBA00004443"/>
    </source>
</evidence>
<dbReference type="Gramene" id="KMS93368">
    <property type="protein sequence ID" value="KMS93368"/>
    <property type="gene ID" value="BVRB_032190"/>
</dbReference>
<evidence type="ECO:0000256" key="18">
    <source>
        <dbReference type="ARBA" id="ARBA00029893"/>
    </source>
</evidence>
<evidence type="ECO:0000256" key="1">
    <source>
        <dbReference type="ARBA" id="ARBA00001946"/>
    </source>
</evidence>
<evidence type="ECO:0000256" key="16">
    <source>
        <dbReference type="ARBA" id="ARBA00023209"/>
    </source>
</evidence>
<keyword evidence="20" id="KW-1185">Reference proteome</keyword>
<dbReference type="Proteomes" id="UP000035740">
    <property type="component" value="Unassembled WGS sequence"/>
</dbReference>
<evidence type="ECO:0000256" key="8">
    <source>
        <dbReference type="ARBA" id="ARBA00022516"/>
    </source>
</evidence>
<proteinExistence type="inferred from homology"/>
<evidence type="ECO:0000256" key="11">
    <source>
        <dbReference type="ARBA" id="ARBA00022792"/>
    </source>
</evidence>
<dbReference type="GO" id="GO:0032049">
    <property type="term" value="P:cardiolipin biosynthetic process"/>
    <property type="evidence" value="ECO:0007669"/>
    <property type="project" value="InterPro"/>
</dbReference>
<sequence length="200" mass="22682">MRLNWRQALNTALLLLPSRFTDRDLFHTIAGLSYAGDIRMKLGLCFIVLYRLRVLIIYYLGFGENPRKVSTIVQANFADFKRLYASFIAEAQQSGYFHHDSSTTTEERGAEFVSNLNRDKARAILSQLPERVRQLCFAELHPSCPTMQSAEANAWSRTNLSDARRALRHAIGRIGLEATIWQSLKGLYTAGVSKSIAYAY</sequence>
<dbReference type="EMBL" id="KQ103490">
    <property type="protein sequence ID" value="KMS93368.1"/>
    <property type="molecule type" value="Genomic_DNA"/>
</dbReference>
<dbReference type="InterPro" id="IPR015222">
    <property type="entry name" value="Tam41"/>
</dbReference>
<dbReference type="eggNOG" id="KOG2986">
    <property type="taxonomic scope" value="Eukaryota"/>
</dbReference>
<keyword evidence="15" id="KW-0472">Membrane</keyword>
<dbReference type="GO" id="GO:0016024">
    <property type="term" value="P:CDP-diacylglycerol biosynthetic process"/>
    <property type="evidence" value="ECO:0007669"/>
    <property type="project" value="UniProtKB-UniPathway"/>
</dbReference>
<evidence type="ECO:0000256" key="10">
    <source>
        <dbReference type="ARBA" id="ARBA00022695"/>
    </source>
</evidence>
<comment type="pathway">
    <text evidence="4">Lipid metabolism.</text>
</comment>
<feature type="non-terminal residue" evidence="19">
    <location>
        <position position="200"/>
    </location>
</feature>
<comment type="similarity">
    <text evidence="5">Belongs to the TAM41 family.</text>
</comment>
<dbReference type="OrthoDB" id="341477at2759"/>
<keyword evidence="10" id="KW-0548">Nucleotidyltransferase</keyword>
<evidence type="ECO:0000256" key="6">
    <source>
        <dbReference type="ARBA" id="ARBA00012487"/>
    </source>
</evidence>
<evidence type="ECO:0000256" key="3">
    <source>
        <dbReference type="ARBA" id="ARBA00005119"/>
    </source>
</evidence>
<evidence type="ECO:0000256" key="9">
    <source>
        <dbReference type="ARBA" id="ARBA00022679"/>
    </source>
</evidence>
<evidence type="ECO:0000256" key="12">
    <source>
        <dbReference type="ARBA" id="ARBA00022842"/>
    </source>
</evidence>
<keyword evidence="17" id="KW-1208">Phospholipid metabolism</keyword>
<evidence type="ECO:0000256" key="15">
    <source>
        <dbReference type="ARBA" id="ARBA00023136"/>
    </source>
</evidence>
<evidence type="ECO:0000256" key="5">
    <source>
        <dbReference type="ARBA" id="ARBA00005458"/>
    </source>
</evidence>
<dbReference type="UniPathway" id="UPA00557">
    <property type="reaction ID" value="UER00614"/>
</dbReference>
<dbReference type="EC" id="2.7.7.41" evidence="6"/>
<evidence type="ECO:0000256" key="7">
    <source>
        <dbReference type="ARBA" id="ARBA00018337"/>
    </source>
</evidence>
<dbReference type="PANTHER" id="PTHR13619:SF0">
    <property type="entry name" value="PHOSPHATIDATE CYTIDYLYLTRANSFERASE, MITOCHONDRIAL"/>
    <property type="match status" value="1"/>
</dbReference>
<comment type="cofactor">
    <cofactor evidence="1">
        <name>Mg(2+)</name>
        <dbReference type="ChEBI" id="CHEBI:18420"/>
    </cofactor>
</comment>
<gene>
    <name evidence="19" type="ORF">BVRB_032190</name>
</gene>
<accession>A0A0J8B0D5</accession>
<name>A0A0J8B0D5_BETVV</name>
<evidence type="ECO:0000256" key="17">
    <source>
        <dbReference type="ARBA" id="ARBA00023264"/>
    </source>
</evidence>
<keyword evidence="9" id="KW-0808">Transferase</keyword>
<dbReference type="GO" id="GO:0005743">
    <property type="term" value="C:mitochondrial inner membrane"/>
    <property type="evidence" value="ECO:0007669"/>
    <property type="project" value="UniProtKB-SubCell"/>
</dbReference>
<keyword evidence="11" id="KW-0999">Mitochondrion inner membrane</keyword>
<organism evidence="19 20">
    <name type="scientific">Beta vulgaris subsp. vulgaris</name>
    <name type="common">Beet</name>
    <dbReference type="NCBI Taxonomy" id="3555"/>
    <lineage>
        <taxon>Eukaryota</taxon>
        <taxon>Viridiplantae</taxon>
        <taxon>Streptophyta</taxon>
        <taxon>Embryophyta</taxon>
        <taxon>Tracheophyta</taxon>
        <taxon>Spermatophyta</taxon>
        <taxon>Magnoliopsida</taxon>
        <taxon>eudicotyledons</taxon>
        <taxon>Gunneridae</taxon>
        <taxon>Pentapetalae</taxon>
        <taxon>Caryophyllales</taxon>
        <taxon>Chenopodiaceae</taxon>
        <taxon>Betoideae</taxon>
        <taxon>Beta</taxon>
    </lineage>
</organism>
<dbReference type="Pfam" id="PF09139">
    <property type="entry name" value="Tam41_Mmp37"/>
    <property type="match status" value="2"/>
</dbReference>
<evidence type="ECO:0000256" key="13">
    <source>
        <dbReference type="ARBA" id="ARBA00023098"/>
    </source>
</evidence>
<dbReference type="PANTHER" id="PTHR13619">
    <property type="entry name" value="PHOSPHATIDATE CYTIDYLYLTRANSFERASE, MITOCHONDRIAL"/>
    <property type="match status" value="1"/>
</dbReference>
<comment type="pathway">
    <text evidence="3">Phospholipid metabolism; CDP-diacylglycerol biosynthesis; CDP-diacylglycerol from sn-glycerol 3-phosphate: step 3/3.</text>
</comment>
<evidence type="ECO:0000313" key="20">
    <source>
        <dbReference type="Proteomes" id="UP000035740"/>
    </source>
</evidence>